<sequence>MRLKVEENQSMLDDLNIIRRKLNPLLKDFNLKTIEEVDGLHDFIETCDKVKSQLKASKLNQSKINLEPIMQYKQVKSMLPMPSVSEIGELINLLGDLFQGKGNDYLQEVLKNAELYLKVQPKDEDDPNSRKVLTINIQLAATVIDKYAHLLEVILGKGQKNFLQDQQNLIATAYNNVLQADRRLEELQRARFCMGLKYLLAEAELYIDHHKGRACCFGLFKKKPTQQYKDLINWFDELSQQPLSAPELAGAIYFIRDQISMIHLTGEYEAIRDSLDKLLKENNYPAYSKQDPQQLIKHYMETFVIRAEVINFNLFSLIKQDEHKLCI</sequence>
<reference evidence="1 2" key="1">
    <citation type="submission" date="2018-06" db="EMBL/GenBank/DDBJ databases">
        <authorList>
            <consortium name="Pathogen Informatics"/>
            <person name="Doyle S."/>
        </authorList>
    </citation>
    <scope>NUCLEOTIDE SEQUENCE [LARGE SCALE GENOMIC DNA]</scope>
    <source>
        <strain evidence="1 2">NCTC13316</strain>
    </source>
</reference>
<evidence type="ECO:0000313" key="1">
    <source>
        <dbReference type="EMBL" id="STX50443.1"/>
    </source>
</evidence>
<gene>
    <name evidence="1" type="ORF">NCTC13316_00524</name>
</gene>
<accession>A0A378JJF0</accession>
<dbReference type="EMBL" id="UGOD01000001">
    <property type="protein sequence ID" value="STX50443.1"/>
    <property type="molecule type" value="Genomic_DNA"/>
</dbReference>
<dbReference type="RefSeq" id="WP_115330162.1">
    <property type="nucleotide sequence ID" value="NZ_CAAAHP010000004.1"/>
</dbReference>
<keyword evidence="2" id="KW-1185">Reference proteome</keyword>
<proteinExistence type="predicted"/>
<protein>
    <submittedName>
        <fullName evidence="1">Uncharacterized protein</fullName>
    </submittedName>
</protein>
<name>A0A378JJF0_9GAMM</name>
<dbReference type="OrthoDB" id="5648953at2"/>
<dbReference type="AlphaFoldDB" id="A0A378JJF0"/>
<organism evidence="1 2">
    <name type="scientific">Legionella busanensis</name>
    <dbReference type="NCBI Taxonomy" id="190655"/>
    <lineage>
        <taxon>Bacteria</taxon>
        <taxon>Pseudomonadati</taxon>
        <taxon>Pseudomonadota</taxon>
        <taxon>Gammaproteobacteria</taxon>
        <taxon>Legionellales</taxon>
        <taxon>Legionellaceae</taxon>
        <taxon>Legionella</taxon>
    </lineage>
</organism>
<evidence type="ECO:0000313" key="2">
    <source>
        <dbReference type="Proteomes" id="UP000254794"/>
    </source>
</evidence>
<dbReference type="Proteomes" id="UP000254794">
    <property type="component" value="Unassembled WGS sequence"/>
</dbReference>